<dbReference type="Gene3D" id="3.40.50.720">
    <property type="entry name" value="NAD(P)-binding Rossmann-like Domain"/>
    <property type="match status" value="1"/>
</dbReference>
<sequence>MKPQLYILTGGSRGMGLAMARQILEQGHHLLTIARQRNTDLDTTAQAHGATLTQWQQDLAHPQPAAQQLLQWLGALRAESYSRVVLINNAGVIPTIAPLSHSDWNAISQALRVGLEAPMLLTSAFLQATEGWNIPRQVLNISSGLGRRAIASQATYCAAKAGMDNFSVSVALDEAAKPNGAQICSLAPGVIDTDMQLQLRSASEAAFPDVNRFANLKREGNLTSPQKAAARVLAWLERADFGNPVLADVRQA</sequence>
<comment type="caution">
    <text evidence="6">The sequence shown here is derived from an EMBL/GenBank/DDBJ whole genome shotgun (WGS) entry which is preliminary data.</text>
</comment>
<dbReference type="EMBL" id="JBGJLR010000004">
    <property type="protein sequence ID" value="MEZ2739068.1"/>
    <property type="molecule type" value="Genomic_DNA"/>
</dbReference>
<dbReference type="PRINTS" id="PR00081">
    <property type="entry name" value="GDHRDH"/>
</dbReference>
<dbReference type="PROSITE" id="PS00061">
    <property type="entry name" value="ADH_SHORT"/>
    <property type="match status" value="1"/>
</dbReference>
<reference evidence="6 7" key="1">
    <citation type="submission" date="2024-08" db="EMBL/GenBank/DDBJ databases">
        <authorList>
            <person name="Feng Z."/>
            <person name="Ronholm J."/>
        </authorList>
    </citation>
    <scope>NUCLEOTIDE SEQUENCE [LARGE SCALE GENOMIC DNA]</scope>
    <source>
        <strain evidence="6 7">4-AB0-8</strain>
    </source>
</reference>
<dbReference type="Pfam" id="PF00106">
    <property type="entry name" value="adh_short"/>
    <property type="match status" value="1"/>
</dbReference>
<evidence type="ECO:0000256" key="3">
    <source>
        <dbReference type="ARBA" id="ARBA00022857"/>
    </source>
</evidence>
<proteinExistence type="inferred from homology"/>
<gene>
    <name evidence="6" type="ORF">ACBP88_06250</name>
</gene>
<evidence type="ECO:0000256" key="1">
    <source>
        <dbReference type="ARBA" id="ARBA00004496"/>
    </source>
</evidence>
<dbReference type="SUPFAM" id="SSF51735">
    <property type="entry name" value="NAD(P)-binding Rossmann-fold domains"/>
    <property type="match status" value="1"/>
</dbReference>
<keyword evidence="2" id="KW-0963">Cytoplasm</keyword>
<evidence type="ECO:0000256" key="2">
    <source>
        <dbReference type="ARBA" id="ARBA00022490"/>
    </source>
</evidence>
<dbReference type="RefSeq" id="WP_370891331.1">
    <property type="nucleotide sequence ID" value="NZ_JBGJLR010000004.1"/>
</dbReference>
<dbReference type="PRINTS" id="PR00080">
    <property type="entry name" value="SDRFAMILY"/>
</dbReference>
<organism evidence="6 7">
    <name type="scientific">Comamonas jiangduensis</name>
    <dbReference type="NCBI Taxonomy" id="1194168"/>
    <lineage>
        <taxon>Bacteria</taxon>
        <taxon>Pseudomonadati</taxon>
        <taxon>Pseudomonadota</taxon>
        <taxon>Betaproteobacteria</taxon>
        <taxon>Burkholderiales</taxon>
        <taxon>Comamonadaceae</taxon>
        <taxon>Comamonas</taxon>
    </lineage>
</organism>
<keyword evidence="3" id="KW-0521">NADP</keyword>
<keyword evidence="4" id="KW-0560">Oxidoreductase</keyword>
<protein>
    <submittedName>
        <fullName evidence="6">SDR family NAD(P)-dependent oxidoreductase</fullName>
    </submittedName>
</protein>
<comment type="subcellular location">
    <subcellularLocation>
        <location evidence="1">Cytoplasm</location>
    </subcellularLocation>
</comment>
<comment type="similarity">
    <text evidence="5">Belongs to the short-chain dehydrogenases/reductases (SDR) family.</text>
</comment>
<dbReference type="InterPro" id="IPR051721">
    <property type="entry name" value="Biopterin_syn/organic_redct"/>
</dbReference>
<dbReference type="InterPro" id="IPR036291">
    <property type="entry name" value="NAD(P)-bd_dom_sf"/>
</dbReference>
<evidence type="ECO:0000256" key="4">
    <source>
        <dbReference type="ARBA" id="ARBA00023002"/>
    </source>
</evidence>
<name>A0ABV4IB53_9BURK</name>
<dbReference type="PANTHER" id="PTHR44085">
    <property type="entry name" value="SEPIAPTERIN REDUCTASE"/>
    <property type="match status" value="1"/>
</dbReference>
<accession>A0ABV4IB53</accession>
<dbReference type="PANTHER" id="PTHR44085:SF2">
    <property type="entry name" value="SEPIAPTERIN REDUCTASE"/>
    <property type="match status" value="1"/>
</dbReference>
<evidence type="ECO:0000256" key="5">
    <source>
        <dbReference type="RuleBase" id="RU000363"/>
    </source>
</evidence>
<dbReference type="Proteomes" id="UP001567350">
    <property type="component" value="Unassembled WGS sequence"/>
</dbReference>
<dbReference type="InterPro" id="IPR002347">
    <property type="entry name" value="SDR_fam"/>
</dbReference>
<evidence type="ECO:0000313" key="7">
    <source>
        <dbReference type="Proteomes" id="UP001567350"/>
    </source>
</evidence>
<evidence type="ECO:0000313" key="6">
    <source>
        <dbReference type="EMBL" id="MEZ2739068.1"/>
    </source>
</evidence>
<dbReference type="InterPro" id="IPR020904">
    <property type="entry name" value="Sc_DH/Rdtase_CS"/>
</dbReference>
<keyword evidence="7" id="KW-1185">Reference proteome</keyword>